<comment type="pathway">
    <text evidence="6">Metabolic intermediate biosynthesis; acetyl-CoA biosynthesis; acetyl-CoA from acetate: step 1/2.</text>
</comment>
<dbReference type="Proteomes" id="UP000661894">
    <property type="component" value="Unassembled WGS sequence"/>
</dbReference>
<dbReference type="PROSITE" id="PS01076">
    <property type="entry name" value="ACETATE_KINASE_2"/>
    <property type="match status" value="1"/>
</dbReference>
<dbReference type="InterPro" id="IPR004372">
    <property type="entry name" value="Ac/propionate_kinase"/>
</dbReference>
<dbReference type="Pfam" id="PF00871">
    <property type="entry name" value="Acetate_kinase"/>
    <property type="match status" value="1"/>
</dbReference>
<evidence type="ECO:0000256" key="2">
    <source>
        <dbReference type="ARBA" id="ARBA00022679"/>
    </source>
</evidence>
<keyword evidence="4 6" id="KW-0418">Kinase</keyword>
<feature type="site" description="Transition state stabilizer" evidence="6">
    <location>
        <position position="240"/>
    </location>
</feature>
<comment type="catalytic activity">
    <reaction evidence="6">
        <text>acetate + ATP = acetyl phosphate + ADP</text>
        <dbReference type="Rhea" id="RHEA:11352"/>
        <dbReference type="ChEBI" id="CHEBI:22191"/>
        <dbReference type="ChEBI" id="CHEBI:30089"/>
        <dbReference type="ChEBI" id="CHEBI:30616"/>
        <dbReference type="ChEBI" id="CHEBI:456216"/>
        <dbReference type="EC" id="2.7.2.1"/>
    </reaction>
</comment>
<dbReference type="InterPro" id="IPR000890">
    <property type="entry name" value="Aliphatic_acid_kin_short-chain"/>
</dbReference>
<dbReference type="RefSeq" id="WP_251838655.1">
    <property type="nucleotide sequence ID" value="NZ_JACSPO010000001.1"/>
</dbReference>
<dbReference type="PRINTS" id="PR00471">
    <property type="entry name" value="ACETATEKNASE"/>
</dbReference>
<dbReference type="HAMAP" id="MF_00020">
    <property type="entry name" value="Acetate_kinase"/>
    <property type="match status" value="1"/>
</dbReference>
<evidence type="ECO:0000313" key="9">
    <source>
        <dbReference type="Proteomes" id="UP000661894"/>
    </source>
</evidence>
<feature type="binding site" evidence="6">
    <location>
        <position position="16"/>
    </location>
    <ligand>
        <name>ATP</name>
        <dbReference type="ChEBI" id="CHEBI:30616"/>
    </ligand>
</feature>
<dbReference type="EMBL" id="JACSPO010000001">
    <property type="protein sequence ID" value="MBD8061549.1"/>
    <property type="molecule type" value="Genomic_DNA"/>
</dbReference>
<sequence length="395" mass="42095">MSTTVLVINSGSSSIKYQLIEPEEGVVVASGLVERIGEDEGLLRHTFEGVDTRLTEPVPDHGAGLRRVLELFAEVGPDLGAAGIVAVGHRVVQGGARYSGPALVDDHVLADIEELIPLAPLHNPPNLRGIQVARDLLPDVPHVAVFDTAFFSDLPDAAATYALDREVATRYRVRRYGAHGTSHQYVSRTAATVVGRPLEELRQVVLHLGNGASASAVAGGRAVDTSMGMTPLEGLVMGTRTGDIDPAVIFHLSRNAGFTIDEIDDLFNRRSGLKGLSGKNDMREVHGLVAAGDAGARLALDVYAHRLRKYVGGYAAVMGGLDVLSFTAGIGENDEIVRAEALSGLEFLGIELDPARNAGRMSEPKVISTDRSRVTVLVVPTKEEQEIARQVIDLV</sequence>
<dbReference type="PANTHER" id="PTHR21060">
    <property type="entry name" value="ACETATE KINASE"/>
    <property type="match status" value="1"/>
</dbReference>
<dbReference type="EC" id="2.7.2.1" evidence="6"/>
<evidence type="ECO:0000256" key="3">
    <source>
        <dbReference type="ARBA" id="ARBA00022741"/>
    </source>
</evidence>
<feature type="site" description="Transition state stabilizer" evidence="6">
    <location>
        <position position="179"/>
    </location>
</feature>
<comment type="subunit">
    <text evidence="6">Homodimer.</text>
</comment>
<feature type="binding site" evidence="6">
    <location>
        <position position="9"/>
    </location>
    <ligand>
        <name>Mg(2+)</name>
        <dbReference type="ChEBI" id="CHEBI:18420"/>
    </ligand>
</feature>
<dbReference type="Gene3D" id="3.30.420.40">
    <property type="match status" value="2"/>
</dbReference>
<feature type="binding site" evidence="6">
    <location>
        <position position="90"/>
    </location>
    <ligand>
        <name>substrate</name>
    </ligand>
</feature>
<keyword evidence="2 6" id="KW-0808">Transferase</keyword>
<feature type="binding site" evidence="6">
    <location>
        <begin position="207"/>
        <end position="211"/>
    </location>
    <ligand>
        <name>ATP</name>
        <dbReference type="ChEBI" id="CHEBI:30616"/>
    </ligand>
</feature>
<dbReference type="GO" id="GO:0016301">
    <property type="term" value="F:kinase activity"/>
    <property type="evidence" value="ECO:0007669"/>
    <property type="project" value="UniProtKB-KW"/>
</dbReference>
<gene>
    <name evidence="6" type="primary">ackA</name>
    <name evidence="8" type="ORF">H9624_04325</name>
</gene>
<evidence type="ECO:0000256" key="1">
    <source>
        <dbReference type="ARBA" id="ARBA00008748"/>
    </source>
</evidence>
<keyword evidence="3 6" id="KW-0547">Nucleotide-binding</keyword>
<dbReference type="PANTHER" id="PTHR21060:SF15">
    <property type="entry name" value="ACETATE KINASE-RELATED"/>
    <property type="match status" value="1"/>
</dbReference>
<comment type="cofactor">
    <cofactor evidence="6">
        <name>Mg(2+)</name>
        <dbReference type="ChEBI" id="CHEBI:18420"/>
    </cofactor>
    <cofactor evidence="6">
        <name>Mn(2+)</name>
        <dbReference type="ChEBI" id="CHEBI:29035"/>
    </cofactor>
    <text evidence="6">Mg(2+). Can also accept Mn(2+).</text>
</comment>
<reference evidence="8 9" key="1">
    <citation type="submission" date="2020-08" db="EMBL/GenBank/DDBJ databases">
        <title>A Genomic Blueprint of the Chicken Gut Microbiome.</title>
        <authorList>
            <person name="Gilroy R."/>
            <person name="Ravi A."/>
            <person name="Getino M."/>
            <person name="Pursley I."/>
            <person name="Horton D.L."/>
            <person name="Alikhan N.-F."/>
            <person name="Baker D."/>
            <person name="Gharbi K."/>
            <person name="Hall N."/>
            <person name="Watson M."/>
            <person name="Adriaenssens E.M."/>
            <person name="Foster-Nyarko E."/>
            <person name="Jarju S."/>
            <person name="Secka A."/>
            <person name="Antonio M."/>
            <person name="Oren A."/>
            <person name="Chaudhuri R."/>
            <person name="La Ragione R.M."/>
            <person name="Hildebrand F."/>
            <person name="Pallen M.J."/>
        </authorList>
    </citation>
    <scope>NUCLEOTIDE SEQUENCE [LARGE SCALE GENOMIC DNA]</scope>
    <source>
        <strain evidence="8 9">Sa1BUA1</strain>
    </source>
</reference>
<comment type="similarity">
    <text evidence="1 6 7">Belongs to the acetokinase family.</text>
</comment>
<proteinExistence type="inferred from homology"/>
<dbReference type="NCBIfam" id="TIGR00016">
    <property type="entry name" value="ackA"/>
    <property type="match status" value="1"/>
</dbReference>
<organism evidence="8 9">
    <name type="scientific">Oceanitalea stevensii</name>
    <dbReference type="NCBI Taxonomy" id="2763072"/>
    <lineage>
        <taxon>Bacteria</taxon>
        <taxon>Bacillati</taxon>
        <taxon>Actinomycetota</taxon>
        <taxon>Actinomycetes</taxon>
        <taxon>Micrococcales</taxon>
        <taxon>Bogoriellaceae</taxon>
        <taxon>Georgenia</taxon>
    </lineage>
</organism>
<dbReference type="InterPro" id="IPR043129">
    <property type="entry name" value="ATPase_NBD"/>
</dbReference>
<comment type="function">
    <text evidence="6">Catalyzes the formation of acetyl phosphate from acetate and ATP. Can also catalyze the reverse reaction.</text>
</comment>
<feature type="active site" description="Proton donor/acceptor" evidence="6">
    <location>
        <position position="147"/>
    </location>
</feature>
<feature type="binding site" evidence="6">
    <location>
        <position position="383"/>
    </location>
    <ligand>
        <name>Mg(2+)</name>
        <dbReference type="ChEBI" id="CHEBI:18420"/>
    </ligand>
</feature>
<dbReference type="PIRSF" id="PIRSF000722">
    <property type="entry name" value="Acetate_prop_kin"/>
    <property type="match status" value="1"/>
</dbReference>
<comment type="caution">
    <text evidence="8">The sequence shown here is derived from an EMBL/GenBank/DDBJ whole genome shotgun (WGS) entry which is preliminary data.</text>
</comment>
<evidence type="ECO:0000256" key="5">
    <source>
        <dbReference type="ARBA" id="ARBA00022840"/>
    </source>
</evidence>
<feature type="binding site" evidence="6">
    <location>
        <begin position="329"/>
        <end position="333"/>
    </location>
    <ligand>
        <name>ATP</name>
        <dbReference type="ChEBI" id="CHEBI:30616"/>
    </ligand>
</feature>
<keyword evidence="5 6" id="KW-0067">ATP-binding</keyword>
<keyword evidence="6" id="KW-0460">Magnesium</keyword>
<dbReference type="InterPro" id="IPR023865">
    <property type="entry name" value="Aliphatic_acid_kinase_CS"/>
</dbReference>
<protein>
    <recommendedName>
        <fullName evidence="6">Acetate kinase</fullName>
        <ecNumber evidence="6">2.7.2.1</ecNumber>
    </recommendedName>
    <alternativeName>
        <fullName evidence="6">Acetokinase</fullName>
    </alternativeName>
</protein>
<evidence type="ECO:0000256" key="7">
    <source>
        <dbReference type="RuleBase" id="RU003835"/>
    </source>
</evidence>
<evidence type="ECO:0000313" key="8">
    <source>
        <dbReference type="EMBL" id="MBD8061549.1"/>
    </source>
</evidence>
<keyword evidence="9" id="KW-1185">Reference proteome</keyword>
<feature type="binding site" evidence="6">
    <location>
        <begin position="281"/>
        <end position="283"/>
    </location>
    <ligand>
        <name>ATP</name>
        <dbReference type="ChEBI" id="CHEBI:30616"/>
    </ligand>
</feature>
<comment type="subcellular location">
    <subcellularLocation>
        <location evidence="6">Cytoplasm</location>
    </subcellularLocation>
</comment>
<evidence type="ECO:0000256" key="6">
    <source>
        <dbReference type="HAMAP-Rule" id="MF_00020"/>
    </source>
</evidence>
<dbReference type="CDD" id="cd24010">
    <property type="entry name" value="ASKHA_NBD_AcK_PK"/>
    <property type="match status" value="1"/>
</dbReference>
<keyword evidence="6" id="KW-0963">Cytoplasm</keyword>
<evidence type="ECO:0000256" key="4">
    <source>
        <dbReference type="ARBA" id="ARBA00022777"/>
    </source>
</evidence>
<name>A0ABR8YZQ6_9MICO</name>
<accession>A0ABR8YZQ6</accession>
<keyword evidence="6" id="KW-0479">Metal-binding</keyword>
<dbReference type="PROSITE" id="PS01075">
    <property type="entry name" value="ACETATE_KINASE_1"/>
    <property type="match status" value="1"/>
</dbReference>
<dbReference type="SUPFAM" id="SSF53067">
    <property type="entry name" value="Actin-like ATPase domain"/>
    <property type="match status" value="2"/>
</dbReference>